<dbReference type="EMBL" id="MBTF01000034">
    <property type="protein sequence ID" value="OOQ58348.1"/>
    <property type="molecule type" value="Genomic_DNA"/>
</dbReference>
<comment type="caution">
    <text evidence="1">The sequence shown here is derived from an EMBL/GenBank/DDBJ whole genome shotgun (WGS) entry which is preliminary data.</text>
</comment>
<protein>
    <submittedName>
        <fullName evidence="1">Uncharacterized protein</fullName>
    </submittedName>
</protein>
<keyword evidence="2" id="KW-1185">Reference proteome</keyword>
<sequence>MSPTRHITTAREFMAINQAFALLPPLHQRVLKEHLAGISFLDDMPNTALTSIVESADSVRRYHITFRAAILKQTVSEWLAEKERTCFIPDSSGTSISFIAGNLNAIVYVLLHETTHVVDGSLDIFHDTSKGFANQFTGGVWADRLTFATPDSLLNKNRFRRGGKPLPYSSTIAIYKALQQTPFVSLYSTSSWSEDLAECLTVYHLTKKMKQPFKLQLSNNGKVIFSNEPLKNSKVTQRMKSLEMFYSKS</sequence>
<reference evidence="1 2" key="1">
    <citation type="submission" date="2016-07" db="EMBL/GenBank/DDBJ databases">
        <title>Genomic analysis of zinc-resistant bacterium Mucilaginibacter pedocola TBZ30.</title>
        <authorList>
            <person name="Huang J."/>
            <person name="Tang J."/>
        </authorList>
    </citation>
    <scope>NUCLEOTIDE SEQUENCE [LARGE SCALE GENOMIC DNA]</scope>
    <source>
        <strain evidence="1 2">TBZ30</strain>
    </source>
</reference>
<dbReference type="AlphaFoldDB" id="A0A1S9PCM8"/>
<evidence type="ECO:0000313" key="2">
    <source>
        <dbReference type="Proteomes" id="UP000189739"/>
    </source>
</evidence>
<evidence type="ECO:0000313" key="1">
    <source>
        <dbReference type="EMBL" id="OOQ58348.1"/>
    </source>
</evidence>
<name>A0A1S9PCM8_9SPHI</name>
<accession>A0A1S9PCM8</accession>
<organism evidence="1 2">
    <name type="scientific">Mucilaginibacter pedocola</name>
    <dbReference type="NCBI Taxonomy" id="1792845"/>
    <lineage>
        <taxon>Bacteria</taxon>
        <taxon>Pseudomonadati</taxon>
        <taxon>Bacteroidota</taxon>
        <taxon>Sphingobacteriia</taxon>
        <taxon>Sphingobacteriales</taxon>
        <taxon>Sphingobacteriaceae</taxon>
        <taxon>Mucilaginibacter</taxon>
    </lineage>
</organism>
<gene>
    <name evidence="1" type="ORF">BC343_09830</name>
</gene>
<dbReference type="Proteomes" id="UP000189739">
    <property type="component" value="Unassembled WGS sequence"/>
</dbReference>
<proteinExistence type="predicted"/>